<proteinExistence type="predicted"/>
<evidence type="ECO:0000313" key="1">
    <source>
        <dbReference type="EMBL" id="KAJ4388851.1"/>
    </source>
</evidence>
<accession>A0A9W9CVG9</accession>
<evidence type="ECO:0000313" key="2">
    <source>
        <dbReference type="Proteomes" id="UP001140453"/>
    </source>
</evidence>
<gene>
    <name evidence="1" type="ORF">N0V93_006312</name>
</gene>
<dbReference type="OrthoDB" id="271448at2759"/>
<sequence>MTNIFCSLYSTGLKARDMTWEGEIREQFEIVVTGSNVFNKDESRPPKTEWLPQVTMLPNSILDSMNEAP</sequence>
<dbReference type="Proteomes" id="UP001140453">
    <property type="component" value="Unassembled WGS sequence"/>
</dbReference>
<dbReference type="EMBL" id="JAPEVB010000004">
    <property type="protein sequence ID" value="KAJ4388851.1"/>
    <property type="molecule type" value="Genomic_DNA"/>
</dbReference>
<keyword evidence="2" id="KW-1185">Reference proteome</keyword>
<comment type="caution">
    <text evidence="1">The sequence shown here is derived from an EMBL/GenBank/DDBJ whole genome shotgun (WGS) entry which is preliminary data.</text>
</comment>
<protein>
    <submittedName>
        <fullName evidence="1">Uncharacterized protein</fullName>
    </submittedName>
</protein>
<reference evidence="1" key="1">
    <citation type="submission" date="2022-10" db="EMBL/GenBank/DDBJ databases">
        <title>Tapping the CABI collections for fungal endophytes: first genome assemblies for Collariella, Neodidymelliopsis, Ascochyta clinopodiicola, Didymella pomorum, Didymosphaeria variabile, Neocosmospora piperis and Neocucurbitaria cava.</title>
        <authorList>
            <person name="Hill R."/>
        </authorList>
    </citation>
    <scope>NUCLEOTIDE SEQUENCE</scope>
    <source>
        <strain evidence="1">IMI 355082</strain>
    </source>
</reference>
<dbReference type="AlphaFoldDB" id="A0A9W9CVG9"/>
<name>A0A9W9CVG9_9PEZI</name>
<organism evidence="1 2">
    <name type="scientific">Gnomoniopsis smithogilvyi</name>
    <dbReference type="NCBI Taxonomy" id="1191159"/>
    <lineage>
        <taxon>Eukaryota</taxon>
        <taxon>Fungi</taxon>
        <taxon>Dikarya</taxon>
        <taxon>Ascomycota</taxon>
        <taxon>Pezizomycotina</taxon>
        <taxon>Sordariomycetes</taxon>
        <taxon>Sordariomycetidae</taxon>
        <taxon>Diaporthales</taxon>
        <taxon>Gnomoniaceae</taxon>
        <taxon>Gnomoniopsis</taxon>
    </lineage>
</organism>